<keyword evidence="2" id="KW-1185">Reference proteome</keyword>
<dbReference type="PANTHER" id="PTHR12994:SF17">
    <property type="entry name" value="LD30995P"/>
    <property type="match status" value="1"/>
</dbReference>
<sequence length="409" mass="44523">MCDTLVTISRDGVLLAKNSDRDPDEAQQVRRHAAAEHADGAVVRTTWSQVPQVPRTHAVVLSQPWWMWGAEMGANEHGVVIGNEAVFTRRTGDRGDGALLGMDLLRPGLERGATRHEAVEAIVGLLEEHGQGGACSHEHPRFTYDSSFLVADPDGAVLLETAGRHWATEEVSGARSISNGLTIPGFAEVYADPLRGRVAACAVRQARTTGAARAATGPADLVAALRDHGEGARWPSYSPVNGALSAPCAHAGGLVTSTQTTGSWVADLRAGTPPGGRHWVTGSSAPCVSLFKPVTFGEDLDHEPDRAAPERFDPDFLWWRQELLHRTVMRDPERLGGFLTERDAVEQRWLADPPSAAEAFAEGDRLGERWVRDLPAHVADRRPWWVRRQWARWSTRAALPAGTLEVERS</sequence>
<comment type="caution">
    <text evidence="1">The sequence shown here is derived from an EMBL/GenBank/DDBJ whole genome shotgun (WGS) entry which is preliminary data.</text>
</comment>
<dbReference type="PANTHER" id="PTHR12994">
    <property type="entry name" value="SECERNIN"/>
    <property type="match status" value="1"/>
</dbReference>
<evidence type="ECO:0000313" key="2">
    <source>
        <dbReference type="Proteomes" id="UP001183648"/>
    </source>
</evidence>
<name>A0ABU2BWY2_9ACTN</name>
<dbReference type="InterPro" id="IPR005322">
    <property type="entry name" value="Peptidase_C69"/>
</dbReference>
<dbReference type="Proteomes" id="UP001183648">
    <property type="component" value="Unassembled WGS sequence"/>
</dbReference>
<gene>
    <name evidence="1" type="ORF">J2S63_002431</name>
</gene>
<organism evidence="1 2">
    <name type="scientific">Nocardioides marmoribigeumensis</name>
    <dbReference type="NCBI Taxonomy" id="433649"/>
    <lineage>
        <taxon>Bacteria</taxon>
        <taxon>Bacillati</taxon>
        <taxon>Actinomycetota</taxon>
        <taxon>Actinomycetes</taxon>
        <taxon>Propionibacteriales</taxon>
        <taxon>Nocardioidaceae</taxon>
        <taxon>Nocardioides</taxon>
    </lineage>
</organism>
<dbReference type="EMBL" id="JAVDYG010000001">
    <property type="protein sequence ID" value="MDR7362878.1"/>
    <property type="molecule type" value="Genomic_DNA"/>
</dbReference>
<proteinExistence type="predicted"/>
<protein>
    <submittedName>
        <fullName evidence="1">Dipeptidase</fullName>
    </submittedName>
</protein>
<reference evidence="1 2" key="1">
    <citation type="submission" date="2023-07" db="EMBL/GenBank/DDBJ databases">
        <title>Sequencing the genomes of 1000 actinobacteria strains.</title>
        <authorList>
            <person name="Klenk H.-P."/>
        </authorList>
    </citation>
    <scope>NUCLEOTIDE SEQUENCE [LARGE SCALE GENOMIC DNA]</scope>
    <source>
        <strain evidence="1 2">DSM 19426</strain>
    </source>
</reference>
<dbReference type="Gene3D" id="3.60.60.10">
    <property type="entry name" value="Penicillin V Acylase, Chain A"/>
    <property type="match status" value="1"/>
</dbReference>
<accession>A0ABU2BWY2</accession>
<evidence type="ECO:0000313" key="1">
    <source>
        <dbReference type="EMBL" id="MDR7362878.1"/>
    </source>
</evidence>
<dbReference type="RefSeq" id="WP_310302467.1">
    <property type="nucleotide sequence ID" value="NZ_BAAAPS010000013.1"/>
</dbReference>